<protein>
    <submittedName>
        <fullName evidence="1">HNH endonuclease</fullName>
    </submittedName>
</protein>
<keyword evidence="1" id="KW-0540">Nuclease</keyword>
<dbReference type="GO" id="GO:0004519">
    <property type="term" value="F:endonuclease activity"/>
    <property type="evidence" value="ECO:0007669"/>
    <property type="project" value="UniProtKB-KW"/>
</dbReference>
<proteinExistence type="predicted"/>
<sequence length="89" mass="10228">MSACWLCGRPIGARREWHHPIPRSRGGREVVALHPICHHTIHARFSNVQLARIGADRTPIAGDPEIARFLRWIADKPPDFHAPTRTRRR</sequence>
<keyword evidence="1" id="KW-0255">Endonuclease</keyword>
<evidence type="ECO:0000313" key="2">
    <source>
        <dbReference type="Proteomes" id="UP000464468"/>
    </source>
</evidence>
<keyword evidence="2" id="KW-1185">Reference proteome</keyword>
<evidence type="ECO:0000313" key="1">
    <source>
        <dbReference type="EMBL" id="QHL91338.1"/>
    </source>
</evidence>
<dbReference type="KEGG" id="schy:GVO57_11590"/>
<accession>A0A7Z2NWX0</accession>
<organism evidence="1 2">
    <name type="scientific">Sphingomonas changnyeongensis</name>
    <dbReference type="NCBI Taxonomy" id="2698679"/>
    <lineage>
        <taxon>Bacteria</taxon>
        <taxon>Pseudomonadati</taxon>
        <taxon>Pseudomonadota</taxon>
        <taxon>Alphaproteobacteria</taxon>
        <taxon>Sphingomonadales</taxon>
        <taxon>Sphingomonadaceae</taxon>
        <taxon>Sphingomonas</taxon>
    </lineage>
</organism>
<reference evidence="1 2" key="1">
    <citation type="submission" date="2020-01" db="EMBL/GenBank/DDBJ databases">
        <title>Sphingomonas sp. C33 whole genome sequece.</title>
        <authorList>
            <person name="Park C."/>
        </authorList>
    </citation>
    <scope>NUCLEOTIDE SEQUENCE [LARGE SCALE GENOMIC DNA]</scope>
    <source>
        <strain evidence="1 2">C33</strain>
    </source>
</reference>
<dbReference type="Proteomes" id="UP000464468">
    <property type="component" value="Chromosome"/>
</dbReference>
<name>A0A7Z2NWX0_9SPHN</name>
<dbReference type="RefSeq" id="WP_160593268.1">
    <property type="nucleotide sequence ID" value="NZ_CP047895.1"/>
</dbReference>
<dbReference type="AlphaFoldDB" id="A0A7Z2NWX0"/>
<keyword evidence="1" id="KW-0378">Hydrolase</keyword>
<gene>
    <name evidence="1" type="ORF">GVO57_11590</name>
</gene>
<dbReference type="EMBL" id="CP047895">
    <property type="protein sequence ID" value="QHL91338.1"/>
    <property type="molecule type" value="Genomic_DNA"/>
</dbReference>